<dbReference type="PRINTS" id="PR00344">
    <property type="entry name" value="BCTRLSENSOR"/>
</dbReference>
<evidence type="ECO:0000256" key="4">
    <source>
        <dbReference type="ARBA" id="ARBA00022553"/>
    </source>
</evidence>
<evidence type="ECO:0000256" key="11">
    <source>
        <dbReference type="SAM" id="MobiDB-lite"/>
    </source>
</evidence>
<dbReference type="InterPro" id="IPR003660">
    <property type="entry name" value="HAMP_dom"/>
</dbReference>
<evidence type="ECO:0000256" key="6">
    <source>
        <dbReference type="ARBA" id="ARBA00022741"/>
    </source>
</evidence>
<dbReference type="EMBL" id="DSPX01000024">
    <property type="protein sequence ID" value="HGF99599.1"/>
    <property type="molecule type" value="Genomic_DNA"/>
</dbReference>
<keyword evidence="4" id="KW-0597">Phosphoprotein</keyword>
<dbReference type="GO" id="GO:0005524">
    <property type="term" value="F:ATP binding"/>
    <property type="evidence" value="ECO:0007669"/>
    <property type="project" value="UniProtKB-KW"/>
</dbReference>
<name>A0A7C3ZF81_9CYAN</name>
<evidence type="ECO:0000256" key="10">
    <source>
        <dbReference type="SAM" id="Coils"/>
    </source>
</evidence>
<dbReference type="GO" id="GO:0016020">
    <property type="term" value="C:membrane"/>
    <property type="evidence" value="ECO:0007669"/>
    <property type="project" value="UniProtKB-SubCell"/>
</dbReference>
<dbReference type="PANTHER" id="PTHR43065:SF10">
    <property type="entry name" value="PEROXIDE STRESS-ACTIVATED HISTIDINE KINASE MAK3"/>
    <property type="match status" value="1"/>
</dbReference>
<dbReference type="InterPro" id="IPR036890">
    <property type="entry name" value="HATPase_C_sf"/>
</dbReference>
<evidence type="ECO:0000313" key="15">
    <source>
        <dbReference type="EMBL" id="HGF99599.1"/>
    </source>
</evidence>
<dbReference type="SUPFAM" id="SSF55874">
    <property type="entry name" value="ATPase domain of HSP90 chaperone/DNA topoisomerase II/histidine kinase"/>
    <property type="match status" value="1"/>
</dbReference>
<dbReference type="SMART" id="SM00387">
    <property type="entry name" value="HATPase_c"/>
    <property type="match status" value="1"/>
</dbReference>
<evidence type="ECO:0000259" key="14">
    <source>
        <dbReference type="PROSITE" id="PS50885"/>
    </source>
</evidence>
<dbReference type="SMART" id="SM00304">
    <property type="entry name" value="HAMP"/>
    <property type="match status" value="1"/>
</dbReference>
<proteinExistence type="predicted"/>
<keyword evidence="12" id="KW-0812">Transmembrane</keyword>
<organism evidence="15">
    <name type="scientific">Planktothricoides sp. SpSt-374</name>
    <dbReference type="NCBI Taxonomy" id="2282167"/>
    <lineage>
        <taxon>Bacteria</taxon>
        <taxon>Bacillati</taxon>
        <taxon>Cyanobacteriota</taxon>
        <taxon>Cyanophyceae</taxon>
        <taxon>Oscillatoriophycideae</taxon>
        <taxon>Oscillatoriales</taxon>
        <taxon>Oscillatoriaceae</taxon>
        <taxon>Planktothricoides</taxon>
    </lineage>
</organism>
<sequence length="612" mass="67224">MQLQNRYPSLNTKEISPLAKSKSDQRQGDNRRQWYGLKQLLGRLSIKQKIGYGYAVAVGVAVLGTGTGLTVGDYYQRQAKEKFRDAREQQLLLNDLQHNLDSALLEAARLGSASGNAAAVSKQKAEFWESAGQVGLMLGKLERFMETRDISPEKDNQGKEDLGVGTLEIEAILEAYGDMVAASSRDIQSILPQIAAGDNLSGKGTPAALIGADESAAALVEEFTGLLEVLSGELARIMEQAKAHELAARVEFDRAEVWRRQITISSLLLSGAIAALLAYVTSRAIARPIEWLTQVAQRATTSSNYQLRVPIITNDEVGVLANSFNQLIEQVQRQLEEINQTQAQLIQSEKMSSLGRLVAGIAHEINNPLSFITGNIEHSSSYIQDLMELVSLYQKEYPQPPAAIREHIEAIDLEFLYQDLPKILDSMNCGADRICHIVQSLRHFSRLQEADTKQVNIHSGIDSTLMLLNHRLDGIMVIKNYGELPQIECYPAYINQLFKQILTNAIDAFDPESGSHFRDKQPEITITTYTPNPTHVAIKIADNGSGIDTAHTTKIFDPFFTTKPPGKGTGTGLAICYQIAQKHGGSIQVISQPGHGAEFILTLPISPPRISG</sequence>
<feature type="region of interest" description="Disordered" evidence="11">
    <location>
        <begin position="1"/>
        <end position="29"/>
    </location>
</feature>
<evidence type="ECO:0000256" key="3">
    <source>
        <dbReference type="ARBA" id="ARBA00012438"/>
    </source>
</evidence>
<feature type="compositionally biased region" description="Polar residues" evidence="11">
    <location>
        <begin position="1"/>
        <end position="14"/>
    </location>
</feature>
<keyword evidence="5" id="KW-0808">Transferase</keyword>
<keyword evidence="10" id="KW-0175">Coiled coil</keyword>
<evidence type="ECO:0000256" key="1">
    <source>
        <dbReference type="ARBA" id="ARBA00000085"/>
    </source>
</evidence>
<feature type="coiled-coil region" evidence="10">
    <location>
        <begin position="321"/>
        <end position="351"/>
    </location>
</feature>
<comment type="caution">
    <text evidence="15">The sequence shown here is derived from an EMBL/GenBank/DDBJ whole genome shotgun (WGS) entry which is preliminary data.</text>
</comment>
<evidence type="ECO:0000256" key="7">
    <source>
        <dbReference type="ARBA" id="ARBA00022777"/>
    </source>
</evidence>
<keyword evidence="9" id="KW-0902">Two-component regulatory system</keyword>
<evidence type="ECO:0000256" key="5">
    <source>
        <dbReference type="ARBA" id="ARBA00022679"/>
    </source>
</evidence>
<feature type="domain" description="Histidine kinase" evidence="13">
    <location>
        <begin position="360"/>
        <end position="607"/>
    </location>
</feature>
<dbReference type="PROSITE" id="PS50885">
    <property type="entry name" value="HAMP"/>
    <property type="match status" value="1"/>
</dbReference>
<keyword evidence="7 15" id="KW-0418">Kinase</keyword>
<protein>
    <recommendedName>
        <fullName evidence="3">histidine kinase</fullName>
        <ecNumber evidence="3">2.7.13.3</ecNumber>
    </recommendedName>
</protein>
<keyword evidence="12" id="KW-1133">Transmembrane helix</keyword>
<dbReference type="Gene3D" id="3.30.565.10">
    <property type="entry name" value="Histidine kinase-like ATPase, C-terminal domain"/>
    <property type="match status" value="1"/>
</dbReference>
<dbReference type="SUPFAM" id="SSF47384">
    <property type="entry name" value="Homodimeric domain of signal transducing histidine kinase"/>
    <property type="match status" value="1"/>
</dbReference>
<evidence type="ECO:0000256" key="9">
    <source>
        <dbReference type="ARBA" id="ARBA00023012"/>
    </source>
</evidence>
<accession>A0A7C3ZF81</accession>
<dbReference type="AlphaFoldDB" id="A0A7C3ZF81"/>
<evidence type="ECO:0000256" key="8">
    <source>
        <dbReference type="ARBA" id="ARBA00022840"/>
    </source>
</evidence>
<dbReference type="InterPro" id="IPR036097">
    <property type="entry name" value="HisK_dim/P_sf"/>
</dbReference>
<dbReference type="Gene3D" id="1.10.287.130">
    <property type="match status" value="1"/>
</dbReference>
<dbReference type="Gene3D" id="6.10.340.10">
    <property type="match status" value="1"/>
</dbReference>
<dbReference type="GO" id="GO:0000155">
    <property type="term" value="F:phosphorelay sensor kinase activity"/>
    <property type="evidence" value="ECO:0007669"/>
    <property type="project" value="InterPro"/>
</dbReference>
<dbReference type="SUPFAM" id="SSF158472">
    <property type="entry name" value="HAMP domain-like"/>
    <property type="match status" value="1"/>
</dbReference>
<dbReference type="Pfam" id="PF00672">
    <property type="entry name" value="HAMP"/>
    <property type="match status" value="1"/>
</dbReference>
<dbReference type="InterPro" id="IPR003661">
    <property type="entry name" value="HisK_dim/P_dom"/>
</dbReference>
<dbReference type="EC" id="2.7.13.3" evidence="3"/>
<dbReference type="InterPro" id="IPR005467">
    <property type="entry name" value="His_kinase_dom"/>
</dbReference>
<feature type="transmembrane region" description="Helical" evidence="12">
    <location>
        <begin position="52"/>
        <end position="75"/>
    </location>
</feature>
<gene>
    <name evidence="15" type="ORF">ENR15_02750</name>
</gene>
<dbReference type="InterPro" id="IPR003594">
    <property type="entry name" value="HATPase_dom"/>
</dbReference>
<dbReference type="CDD" id="cd06225">
    <property type="entry name" value="HAMP"/>
    <property type="match status" value="1"/>
</dbReference>
<keyword evidence="6" id="KW-0547">Nucleotide-binding</keyword>
<dbReference type="PANTHER" id="PTHR43065">
    <property type="entry name" value="SENSOR HISTIDINE KINASE"/>
    <property type="match status" value="1"/>
</dbReference>
<reference evidence="15" key="1">
    <citation type="journal article" date="2020" name="mSystems">
        <title>Genome- and Community-Level Interaction Insights into Carbon Utilization and Element Cycling Functions of Hydrothermarchaeota in Hydrothermal Sediment.</title>
        <authorList>
            <person name="Zhou Z."/>
            <person name="Liu Y."/>
            <person name="Xu W."/>
            <person name="Pan J."/>
            <person name="Luo Z.H."/>
            <person name="Li M."/>
        </authorList>
    </citation>
    <scope>NUCLEOTIDE SEQUENCE [LARGE SCALE GENOMIC DNA]</scope>
    <source>
        <strain evidence="15">SpSt-374</strain>
    </source>
</reference>
<feature type="domain" description="HAMP" evidence="14">
    <location>
        <begin position="283"/>
        <end position="336"/>
    </location>
</feature>
<feature type="transmembrane region" description="Helical" evidence="12">
    <location>
        <begin position="262"/>
        <end position="280"/>
    </location>
</feature>
<dbReference type="CDD" id="cd00082">
    <property type="entry name" value="HisKA"/>
    <property type="match status" value="1"/>
</dbReference>
<comment type="subcellular location">
    <subcellularLocation>
        <location evidence="2">Membrane</location>
    </subcellularLocation>
</comment>
<dbReference type="PROSITE" id="PS50109">
    <property type="entry name" value="HIS_KIN"/>
    <property type="match status" value="1"/>
</dbReference>
<evidence type="ECO:0000256" key="2">
    <source>
        <dbReference type="ARBA" id="ARBA00004370"/>
    </source>
</evidence>
<dbReference type="Pfam" id="PF02518">
    <property type="entry name" value="HATPase_c"/>
    <property type="match status" value="1"/>
</dbReference>
<evidence type="ECO:0000256" key="12">
    <source>
        <dbReference type="SAM" id="Phobius"/>
    </source>
</evidence>
<dbReference type="InterPro" id="IPR004358">
    <property type="entry name" value="Sig_transdc_His_kin-like_C"/>
</dbReference>
<keyword evidence="8" id="KW-0067">ATP-binding</keyword>
<evidence type="ECO:0000259" key="13">
    <source>
        <dbReference type="PROSITE" id="PS50109"/>
    </source>
</evidence>
<keyword evidence="12" id="KW-0472">Membrane</keyword>
<comment type="catalytic activity">
    <reaction evidence="1">
        <text>ATP + protein L-histidine = ADP + protein N-phospho-L-histidine.</text>
        <dbReference type="EC" id="2.7.13.3"/>
    </reaction>
</comment>